<dbReference type="GO" id="GO:0000309">
    <property type="term" value="F:nicotinamide-nucleotide adenylyltransferase activity"/>
    <property type="evidence" value="ECO:0007669"/>
    <property type="project" value="UniProtKB-UniRule"/>
</dbReference>
<dbReference type="EMBL" id="BDMD01000019">
    <property type="protein sequence ID" value="GBF08750.1"/>
    <property type="molecule type" value="Genomic_DNA"/>
</dbReference>
<dbReference type="PANTHER" id="PTHR21342:SF0">
    <property type="entry name" value="BIFUNCTIONAL NMN ADENYLYLTRANSFERASE_NUDIX HYDROLASE"/>
    <property type="match status" value="1"/>
</dbReference>
<evidence type="ECO:0000256" key="4">
    <source>
        <dbReference type="HAMAP-Rule" id="MF_00243"/>
    </source>
</evidence>
<feature type="domain" description="Cytidyltransferase-like" evidence="5">
    <location>
        <begin position="7"/>
        <end position="137"/>
    </location>
</feature>
<keyword evidence="4" id="KW-0547">Nucleotide-binding</keyword>
<dbReference type="GO" id="GO:0005737">
    <property type="term" value="C:cytoplasm"/>
    <property type="evidence" value="ECO:0007669"/>
    <property type="project" value="UniProtKB-SubCell"/>
</dbReference>
<evidence type="ECO:0000313" key="7">
    <source>
        <dbReference type="Proteomes" id="UP000291213"/>
    </source>
</evidence>
<organism evidence="6 7">
    <name type="scientific">Aeropyrum pernix</name>
    <dbReference type="NCBI Taxonomy" id="56636"/>
    <lineage>
        <taxon>Archaea</taxon>
        <taxon>Thermoproteota</taxon>
        <taxon>Thermoprotei</taxon>
        <taxon>Desulfurococcales</taxon>
        <taxon>Desulfurococcaceae</taxon>
        <taxon>Aeropyrum</taxon>
    </lineage>
</organism>
<dbReference type="PANTHER" id="PTHR21342">
    <property type="entry name" value="PHOSPHOPANTETHEINE ADENYLYLTRANSFERASE"/>
    <property type="match status" value="1"/>
</dbReference>
<dbReference type="AlphaFoldDB" id="A0A401H8N2"/>
<dbReference type="HAMAP" id="MF_00243">
    <property type="entry name" value="NMN_adenylyltr"/>
    <property type="match status" value="1"/>
</dbReference>
<dbReference type="InterPro" id="IPR014729">
    <property type="entry name" value="Rossmann-like_a/b/a_fold"/>
</dbReference>
<dbReference type="InterPro" id="IPR006418">
    <property type="entry name" value="NMN_Atrans_arc"/>
</dbReference>
<comment type="catalytic activity">
    <reaction evidence="4">
        <text>beta-nicotinamide D-ribonucleotide + ATP + H(+) = diphosphate + NAD(+)</text>
        <dbReference type="Rhea" id="RHEA:21360"/>
        <dbReference type="ChEBI" id="CHEBI:14649"/>
        <dbReference type="ChEBI" id="CHEBI:15378"/>
        <dbReference type="ChEBI" id="CHEBI:30616"/>
        <dbReference type="ChEBI" id="CHEBI:33019"/>
        <dbReference type="ChEBI" id="CHEBI:57540"/>
        <dbReference type="EC" id="2.7.7.1"/>
    </reaction>
</comment>
<dbReference type="Gene3D" id="3.40.50.620">
    <property type="entry name" value="HUPs"/>
    <property type="match status" value="1"/>
</dbReference>
<keyword evidence="4" id="KW-0662">Pyridine nucleotide biosynthesis</keyword>
<accession>A0A401H8N2</accession>
<comment type="similarity">
    <text evidence="1 4">Belongs to the archaeal NMN adenylyltransferase family.</text>
</comment>
<comment type="caution">
    <text evidence="6">The sequence shown here is derived from an EMBL/GenBank/DDBJ whole genome shotgun (WGS) entry which is preliminary data.</text>
</comment>
<keyword evidence="4" id="KW-0520">NAD</keyword>
<dbReference type="InterPro" id="IPR004821">
    <property type="entry name" value="Cyt_trans-like"/>
</dbReference>
<sequence length="174" mass="20115">MRMKRLLVVGRFQPPHLGHLHTIKWALGRAEEVIVVVGSAQESYTLENPMTAGERVHALRLMLEELDDWCRRLMIAPVPDIAMNKVWVQYLKMLLPPFDGVVSGNELVLMLFEDMGLAALRPPMFRRGECSGTRIRRLMASGESGWENCLHPQVRRYVEEIGLPERLRRLQEMR</sequence>
<dbReference type="GO" id="GO:0005524">
    <property type="term" value="F:ATP binding"/>
    <property type="evidence" value="ECO:0007669"/>
    <property type="project" value="UniProtKB-KW"/>
</dbReference>
<evidence type="ECO:0000256" key="2">
    <source>
        <dbReference type="ARBA" id="ARBA00022679"/>
    </source>
</evidence>
<comment type="subcellular location">
    <subcellularLocation>
        <location evidence="4">Cytoplasm</location>
    </subcellularLocation>
</comment>
<keyword evidence="2 4" id="KW-0808">Transferase</keyword>
<keyword evidence="3 4" id="KW-0548">Nucleotidyltransferase</keyword>
<reference evidence="6 7" key="1">
    <citation type="submission" date="2017-02" db="EMBL/GenBank/DDBJ databases">
        <title>isolation and characterization of a novel temperate virus Aeropyrum globular virus 1 infecting hyperthermophilic archaeon Aeropyrum.</title>
        <authorList>
            <person name="Yumiya M."/>
            <person name="Yoshida T."/>
            <person name="Sako Y."/>
        </authorList>
    </citation>
    <scope>NUCLEOTIDE SEQUENCE [LARGE SCALE GENOMIC DNA]</scope>
    <source>
        <strain evidence="6 7">YK1-12-2013</strain>
    </source>
</reference>
<comment type="pathway">
    <text evidence="4">Cofactor biosynthesis; NAD(+) biosynthesis; NAD(+) from nicotinamide D-ribonucleotide: step 1/1.</text>
</comment>
<keyword evidence="4" id="KW-0963">Cytoplasm</keyword>
<dbReference type="NCBIfam" id="NF002243">
    <property type="entry name" value="PRK01153.1"/>
    <property type="match status" value="1"/>
</dbReference>
<dbReference type="CDD" id="cd02166">
    <property type="entry name" value="NMNAT_Archaea"/>
    <property type="match status" value="1"/>
</dbReference>
<evidence type="ECO:0000259" key="5">
    <source>
        <dbReference type="Pfam" id="PF01467"/>
    </source>
</evidence>
<evidence type="ECO:0000313" key="6">
    <source>
        <dbReference type="EMBL" id="GBF08750.1"/>
    </source>
</evidence>
<protein>
    <recommendedName>
        <fullName evidence="4">Nicotinamide-nucleotide adenylyltransferase</fullName>
        <ecNumber evidence="4">2.7.7.1</ecNumber>
    </recommendedName>
    <alternativeName>
        <fullName evidence="4">NAD(+) diphosphorylase</fullName>
    </alternativeName>
    <alternativeName>
        <fullName evidence="4">NAD(+) pyrophosphorylase</fullName>
    </alternativeName>
    <alternativeName>
        <fullName evidence="4">NMN adenylyltransferase</fullName>
    </alternativeName>
</protein>
<evidence type="ECO:0000256" key="1">
    <source>
        <dbReference type="ARBA" id="ARBA00010124"/>
    </source>
</evidence>
<dbReference type="Proteomes" id="UP000291213">
    <property type="component" value="Unassembled WGS sequence"/>
</dbReference>
<proteinExistence type="inferred from homology"/>
<keyword evidence="4" id="KW-0067">ATP-binding</keyword>
<dbReference type="Pfam" id="PF01467">
    <property type="entry name" value="CTP_transf_like"/>
    <property type="match status" value="1"/>
</dbReference>
<dbReference type="SUPFAM" id="SSF52374">
    <property type="entry name" value="Nucleotidylyl transferase"/>
    <property type="match status" value="1"/>
</dbReference>
<dbReference type="EC" id="2.7.7.1" evidence="4"/>
<dbReference type="NCBIfam" id="TIGR00125">
    <property type="entry name" value="cyt_tran_rel"/>
    <property type="match status" value="1"/>
</dbReference>
<dbReference type="UniPathway" id="UPA00253">
    <property type="reaction ID" value="UER00600"/>
</dbReference>
<evidence type="ECO:0000256" key="3">
    <source>
        <dbReference type="ARBA" id="ARBA00022695"/>
    </source>
</evidence>
<dbReference type="GO" id="GO:0009435">
    <property type="term" value="P:NAD+ biosynthetic process"/>
    <property type="evidence" value="ECO:0007669"/>
    <property type="project" value="UniProtKB-UniRule"/>
</dbReference>
<gene>
    <name evidence="6" type="ORF">apy_04750</name>
</gene>
<name>A0A401H8N2_AERPX</name>